<name>A0A9W6KN68_9ACTN</name>
<sequence length="105" mass="10673">MAGGAKRAGGGEGGRVVDRGDDRWRAGDVDRRCAPSVVRPVVPGDEHGRERGGGGVAAGWRSRGQRGRIAAVGHVTLDAGQAKWAPPRPIGRISAGSSIKVGGAD</sequence>
<feature type="compositionally biased region" description="Basic and acidic residues" evidence="1">
    <location>
        <begin position="15"/>
        <end position="33"/>
    </location>
</feature>
<dbReference type="Proteomes" id="UP001143480">
    <property type="component" value="Unassembled WGS sequence"/>
</dbReference>
<protein>
    <submittedName>
        <fullName evidence="2">Uncharacterized protein</fullName>
    </submittedName>
</protein>
<feature type="compositionally biased region" description="Gly residues" evidence="1">
    <location>
        <begin position="1"/>
        <end position="14"/>
    </location>
</feature>
<evidence type="ECO:0000313" key="3">
    <source>
        <dbReference type="Proteomes" id="UP001143480"/>
    </source>
</evidence>
<reference evidence="2" key="2">
    <citation type="submission" date="2023-01" db="EMBL/GenBank/DDBJ databases">
        <authorList>
            <person name="Sun Q."/>
            <person name="Evtushenko L."/>
        </authorList>
    </citation>
    <scope>NUCLEOTIDE SEQUENCE</scope>
    <source>
        <strain evidence="2">VKM Ac-1321</strain>
    </source>
</reference>
<evidence type="ECO:0000256" key="1">
    <source>
        <dbReference type="SAM" id="MobiDB-lite"/>
    </source>
</evidence>
<gene>
    <name evidence="2" type="ORF">GCM10017581_050190</name>
</gene>
<organism evidence="2 3">
    <name type="scientific">Dactylosporangium matsuzakiense</name>
    <dbReference type="NCBI Taxonomy" id="53360"/>
    <lineage>
        <taxon>Bacteria</taxon>
        <taxon>Bacillati</taxon>
        <taxon>Actinomycetota</taxon>
        <taxon>Actinomycetes</taxon>
        <taxon>Micromonosporales</taxon>
        <taxon>Micromonosporaceae</taxon>
        <taxon>Dactylosporangium</taxon>
    </lineage>
</organism>
<reference evidence="2" key="1">
    <citation type="journal article" date="2014" name="Int. J. Syst. Evol. Microbiol.">
        <title>Complete genome sequence of Corynebacterium casei LMG S-19264T (=DSM 44701T), isolated from a smear-ripened cheese.</title>
        <authorList>
            <consortium name="US DOE Joint Genome Institute (JGI-PGF)"/>
            <person name="Walter F."/>
            <person name="Albersmeier A."/>
            <person name="Kalinowski J."/>
            <person name="Ruckert C."/>
        </authorList>
    </citation>
    <scope>NUCLEOTIDE SEQUENCE</scope>
    <source>
        <strain evidence="2">VKM Ac-1321</strain>
    </source>
</reference>
<keyword evidence="3" id="KW-1185">Reference proteome</keyword>
<proteinExistence type="predicted"/>
<accession>A0A9W6KN68</accession>
<dbReference type="EMBL" id="BSFP01000032">
    <property type="protein sequence ID" value="GLL03275.1"/>
    <property type="molecule type" value="Genomic_DNA"/>
</dbReference>
<dbReference type="AlphaFoldDB" id="A0A9W6KN68"/>
<feature type="region of interest" description="Disordered" evidence="1">
    <location>
        <begin position="1"/>
        <end position="62"/>
    </location>
</feature>
<comment type="caution">
    <text evidence="2">The sequence shown here is derived from an EMBL/GenBank/DDBJ whole genome shotgun (WGS) entry which is preliminary data.</text>
</comment>
<evidence type="ECO:0000313" key="2">
    <source>
        <dbReference type="EMBL" id="GLL03275.1"/>
    </source>
</evidence>